<keyword evidence="2" id="KW-1185">Reference proteome</keyword>
<proteinExistence type="predicted"/>
<accession>A0A6C0U499</accession>
<dbReference type="Pfam" id="PF19924">
    <property type="entry name" value="DUF6387"/>
    <property type="match status" value="1"/>
</dbReference>
<gene>
    <name evidence="1" type="ORF">G3T16_17875</name>
</gene>
<protein>
    <submittedName>
        <fullName evidence="1">Uncharacterized protein</fullName>
    </submittedName>
</protein>
<dbReference type="InterPro" id="IPR045664">
    <property type="entry name" value="DUF6387"/>
</dbReference>
<dbReference type="AlphaFoldDB" id="A0A6C0U499"/>
<evidence type="ECO:0000313" key="2">
    <source>
        <dbReference type="Proteomes" id="UP000477680"/>
    </source>
</evidence>
<dbReference type="EMBL" id="CP048711">
    <property type="protein sequence ID" value="QIB66980.1"/>
    <property type="molecule type" value="Genomic_DNA"/>
</dbReference>
<name>A0A6C0U499_9GAMM</name>
<organism evidence="1 2">
    <name type="scientific">Kineobactrum salinum</name>
    <dbReference type="NCBI Taxonomy" id="2708301"/>
    <lineage>
        <taxon>Bacteria</taxon>
        <taxon>Pseudomonadati</taxon>
        <taxon>Pseudomonadota</taxon>
        <taxon>Gammaproteobacteria</taxon>
        <taxon>Cellvibrionales</taxon>
        <taxon>Halieaceae</taxon>
        <taxon>Kineobactrum</taxon>
    </lineage>
</organism>
<sequence>MALTGKSLHKHLQSCVKRPGANRLDHRYYDALADYSINDWEVAFQVRSYLGELLSQIKGGDDSKDWREAFESEFNRACCFTVQEPMPNTDYRRSERSVVPFDYRTADFESRSRAPVRGLEFTDIYSSVLMEATKQRQKIQNRMEELAEFDSNLYEDERAAIAILPWMMERPAAELDRPFCKVDLDFSDKVILEQFAEWLRHARRRRPVYRADDVALKKRMKGWAKNRVLQYADVMLLAGYLGKSLTYNNILNIVYPDRQLDWASPEESVRKIRKSLVTVFDGDCGGAFIHPKGGRR</sequence>
<reference evidence="1 2" key="1">
    <citation type="submission" date="2020-02" db="EMBL/GenBank/DDBJ databases">
        <title>Genome sequencing for Kineobactrum sp. M2.</title>
        <authorList>
            <person name="Park S.-J."/>
        </authorList>
    </citation>
    <scope>NUCLEOTIDE SEQUENCE [LARGE SCALE GENOMIC DNA]</scope>
    <source>
        <strain evidence="1 2">M2</strain>
    </source>
</reference>
<dbReference type="Proteomes" id="UP000477680">
    <property type="component" value="Chromosome"/>
</dbReference>
<evidence type="ECO:0000313" key="1">
    <source>
        <dbReference type="EMBL" id="QIB66980.1"/>
    </source>
</evidence>
<dbReference type="RefSeq" id="WP_163496408.1">
    <property type="nucleotide sequence ID" value="NZ_CP048711.1"/>
</dbReference>
<dbReference type="KEGG" id="kim:G3T16_17875"/>